<evidence type="ECO:0000313" key="2">
    <source>
        <dbReference type="EMBL" id="VVC03334.1"/>
    </source>
</evidence>
<dbReference type="AlphaFoldDB" id="A0A5E4LMX6"/>
<keyword evidence="1" id="KW-0472">Membrane</keyword>
<evidence type="ECO:0000313" key="3">
    <source>
        <dbReference type="Proteomes" id="UP000789941"/>
    </source>
</evidence>
<gene>
    <name evidence="2" type="ORF">LFW2832_00296</name>
</gene>
<reference evidence="2 3" key="1">
    <citation type="submission" date="2019-08" db="EMBL/GenBank/DDBJ databases">
        <authorList>
            <person name="Vazquez-Campos X."/>
        </authorList>
    </citation>
    <scope>NUCLEOTIDE SEQUENCE [LARGE SCALE GENOMIC DNA]</scope>
    <source>
        <strain evidence="2">LFW-283_2</strain>
    </source>
</reference>
<dbReference type="Proteomes" id="UP000789941">
    <property type="component" value="Unassembled WGS sequence"/>
</dbReference>
<evidence type="ECO:0000256" key="1">
    <source>
        <dbReference type="SAM" id="Phobius"/>
    </source>
</evidence>
<keyword evidence="1" id="KW-0812">Transmembrane</keyword>
<keyword evidence="1" id="KW-1133">Transmembrane helix</keyword>
<protein>
    <submittedName>
        <fullName evidence="2">Uncharacterized protein</fullName>
    </submittedName>
</protein>
<sequence length="128" mass="13128">MAKENKMNYGQYAFLGGFAIAVILGLASNMLGTALPLALAVMGLLGIIVGLMNVGDKEVMPFLVATVALLMVIGSINQIVANMNTITGGIVGPVGIFIANFLSALSAFVAPAAFVVAIKQIYDLAKPG</sequence>
<dbReference type="EMBL" id="CABMJJ010000007">
    <property type="protein sequence ID" value="VVC03334.1"/>
    <property type="molecule type" value="Genomic_DNA"/>
</dbReference>
<organism evidence="2 3">
    <name type="scientific">Candidatus Bilamarchaeum dharawalense</name>
    <dbReference type="NCBI Taxonomy" id="2885759"/>
    <lineage>
        <taxon>Archaea</taxon>
        <taxon>Candidatus Micrarchaeota</taxon>
        <taxon>Candidatus Micrarchaeia</taxon>
        <taxon>Candidatus Anstonellales</taxon>
        <taxon>Candidatus Bilamarchaeaceae</taxon>
        <taxon>Candidatus Bilamarchaeum</taxon>
    </lineage>
</organism>
<name>A0A5E4LMX6_9ARCH</name>
<feature type="transmembrane region" description="Helical" evidence="1">
    <location>
        <begin position="12"/>
        <end position="31"/>
    </location>
</feature>
<proteinExistence type="predicted"/>
<feature type="transmembrane region" description="Helical" evidence="1">
    <location>
        <begin position="37"/>
        <end position="55"/>
    </location>
</feature>
<feature type="transmembrane region" description="Helical" evidence="1">
    <location>
        <begin position="62"/>
        <end position="81"/>
    </location>
</feature>
<feature type="transmembrane region" description="Helical" evidence="1">
    <location>
        <begin position="93"/>
        <end position="118"/>
    </location>
</feature>
<accession>A0A5E4LMX6</accession>
<comment type="caution">
    <text evidence="2">The sequence shown here is derived from an EMBL/GenBank/DDBJ whole genome shotgun (WGS) entry which is preliminary data.</text>
</comment>